<protein>
    <recommendedName>
        <fullName evidence="3">Ribbon-helix-helix protein, copG family</fullName>
    </recommendedName>
</protein>
<gene>
    <name evidence="1" type="ordered locus">Sinac_2905</name>
</gene>
<evidence type="ECO:0000313" key="2">
    <source>
        <dbReference type="Proteomes" id="UP000010798"/>
    </source>
</evidence>
<dbReference type="KEGG" id="saci:Sinac_2905"/>
<keyword evidence="2" id="KW-1185">Reference proteome</keyword>
<proteinExistence type="predicted"/>
<accession>L0DD65</accession>
<dbReference type="STRING" id="886293.Sinac_2905"/>
<dbReference type="Proteomes" id="UP000010798">
    <property type="component" value="Chromosome"/>
</dbReference>
<evidence type="ECO:0000313" key="1">
    <source>
        <dbReference type="EMBL" id="AGA27192.1"/>
    </source>
</evidence>
<dbReference type="EMBL" id="CP003364">
    <property type="protein sequence ID" value="AGA27192.1"/>
    <property type="molecule type" value="Genomic_DNA"/>
</dbReference>
<dbReference type="RefSeq" id="WP_015246341.1">
    <property type="nucleotide sequence ID" value="NC_019892.1"/>
</dbReference>
<dbReference type="HOGENOM" id="CLU_2467331_0_0_0"/>
<dbReference type="AlphaFoldDB" id="L0DD65"/>
<name>L0DD65_SINAD</name>
<sequence length="88" mass="9200">MGFPHEASLASGIAISGQATARIERNLGMTPEAGRFLADLASRSGHSEGDVIRLALGMFRTALDAKETGKHFGVASSPESLDIELVGF</sequence>
<reference evidence="1 2" key="1">
    <citation type="submission" date="2012-02" db="EMBL/GenBank/DDBJ databases">
        <title>Complete sequence of chromosome of Singulisphaera acidiphila DSM 18658.</title>
        <authorList>
            <consortium name="US DOE Joint Genome Institute (JGI-PGF)"/>
            <person name="Lucas S."/>
            <person name="Copeland A."/>
            <person name="Lapidus A."/>
            <person name="Glavina del Rio T."/>
            <person name="Dalin E."/>
            <person name="Tice H."/>
            <person name="Bruce D."/>
            <person name="Goodwin L."/>
            <person name="Pitluck S."/>
            <person name="Peters L."/>
            <person name="Ovchinnikova G."/>
            <person name="Chertkov O."/>
            <person name="Kyrpides N."/>
            <person name="Mavromatis K."/>
            <person name="Ivanova N."/>
            <person name="Brettin T."/>
            <person name="Detter J.C."/>
            <person name="Han C."/>
            <person name="Larimer F."/>
            <person name="Land M."/>
            <person name="Hauser L."/>
            <person name="Markowitz V."/>
            <person name="Cheng J.-F."/>
            <person name="Hugenholtz P."/>
            <person name="Woyke T."/>
            <person name="Wu D."/>
            <person name="Tindall B."/>
            <person name="Pomrenke H."/>
            <person name="Brambilla E."/>
            <person name="Klenk H.-P."/>
            <person name="Eisen J.A."/>
        </authorList>
    </citation>
    <scope>NUCLEOTIDE SEQUENCE [LARGE SCALE GENOMIC DNA]</scope>
    <source>
        <strain evidence="2">ATCC BAA-1392 / DSM 18658 / VKM B-2454 / MOB10</strain>
    </source>
</reference>
<organism evidence="1 2">
    <name type="scientific">Singulisphaera acidiphila (strain ATCC BAA-1392 / DSM 18658 / VKM B-2454 / MOB10)</name>
    <dbReference type="NCBI Taxonomy" id="886293"/>
    <lineage>
        <taxon>Bacteria</taxon>
        <taxon>Pseudomonadati</taxon>
        <taxon>Planctomycetota</taxon>
        <taxon>Planctomycetia</taxon>
        <taxon>Isosphaerales</taxon>
        <taxon>Isosphaeraceae</taxon>
        <taxon>Singulisphaera</taxon>
    </lineage>
</organism>
<dbReference type="OrthoDB" id="298413at2"/>
<evidence type="ECO:0008006" key="3">
    <source>
        <dbReference type="Google" id="ProtNLM"/>
    </source>
</evidence>